<keyword evidence="1" id="KW-1133">Transmembrane helix</keyword>
<feature type="transmembrane region" description="Helical" evidence="1">
    <location>
        <begin position="125"/>
        <end position="147"/>
    </location>
</feature>
<dbReference type="OrthoDB" id="1096547at2"/>
<feature type="transmembrane region" description="Helical" evidence="1">
    <location>
        <begin position="61"/>
        <end position="80"/>
    </location>
</feature>
<dbReference type="EMBL" id="JRPQ01000062">
    <property type="protein sequence ID" value="KGI22663.1"/>
    <property type="molecule type" value="Genomic_DNA"/>
</dbReference>
<feature type="transmembrane region" description="Helical" evidence="1">
    <location>
        <begin position="100"/>
        <end position="119"/>
    </location>
</feature>
<dbReference type="RefSeq" id="WP_008123098.1">
    <property type="nucleotide sequence ID" value="NZ_JRPQ01000062.1"/>
</dbReference>
<sequence length="208" mass="22823">MEEKKISEQESLELITRMINQTKKDLSVGNGDSFLIWGYLSAAISLAVIVMLRATDDPKCGWLYLAIPIAGFAVSSIKTYMAKRKSHVASTYASNTINKVWAIISAVFAVYALDCLLHFGEVRSWNGMFLLGMLLPGIGTYTTGVILKEKSIQICGLLGVVIGTGWLRNFASGEQVISIMQMGLMVLSFVITLVIPGHILNFKAKKQQ</sequence>
<feature type="transmembrane region" description="Helical" evidence="1">
    <location>
        <begin position="154"/>
        <end position="171"/>
    </location>
</feature>
<feature type="transmembrane region" description="Helical" evidence="1">
    <location>
        <begin position="34"/>
        <end position="55"/>
    </location>
</feature>
<feature type="transmembrane region" description="Helical" evidence="1">
    <location>
        <begin position="177"/>
        <end position="200"/>
    </location>
</feature>
<evidence type="ECO:0000256" key="1">
    <source>
        <dbReference type="SAM" id="Phobius"/>
    </source>
</evidence>
<organism evidence="2 3">
    <name type="scientific">Hoylesella timonensis S9-PR14</name>
    <dbReference type="NCBI Taxonomy" id="1401062"/>
    <lineage>
        <taxon>Bacteria</taxon>
        <taxon>Pseudomonadati</taxon>
        <taxon>Bacteroidota</taxon>
        <taxon>Bacteroidia</taxon>
        <taxon>Bacteroidales</taxon>
        <taxon>Prevotellaceae</taxon>
        <taxon>Hoylesella</taxon>
    </lineage>
</organism>
<reference evidence="2 3" key="1">
    <citation type="submission" date="2014-07" db="EMBL/GenBank/DDBJ databases">
        <authorList>
            <person name="McCorrison J."/>
            <person name="Sanka R."/>
            <person name="Torralba M."/>
            <person name="Gillis M."/>
            <person name="Haft D.H."/>
            <person name="Methe B."/>
            <person name="Sutton G."/>
            <person name="Nelson K.E."/>
        </authorList>
    </citation>
    <scope>NUCLEOTIDE SEQUENCE [LARGE SCALE GENOMIC DNA]</scope>
    <source>
        <strain evidence="2 3">S9-PR14</strain>
    </source>
</reference>
<comment type="caution">
    <text evidence="2">The sequence shown here is derived from an EMBL/GenBank/DDBJ whole genome shotgun (WGS) entry which is preliminary data.</text>
</comment>
<proteinExistence type="predicted"/>
<protein>
    <submittedName>
        <fullName evidence="2">Uncharacterized protein</fullName>
    </submittedName>
</protein>
<evidence type="ECO:0000313" key="3">
    <source>
        <dbReference type="Proteomes" id="UP000029723"/>
    </source>
</evidence>
<keyword evidence="1" id="KW-0472">Membrane</keyword>
<accession>A0A098YVM9</accession>
<keyword evidence="1" id="KW-0812">Transmembrane</keyword>
<name>A0A098YVM9_9BACT</name>
<gene>
    <name evidence="2" type="ORF">HMPREF9304_03220</name>
</gene>
<evidence type="ECO:0000313" key="2">
    <source>
        <dbReference type="EMBL" id="KGI22663.1"/>
    </source>
</evidence>
<dbReference type="AlphaFoldDB" id="A0A098YVM9"/>
<dbReference type="Proteomes" id="UP000029723">
    <property type="component" value="Unassembled WGS sequence"/>
</dbReference>